<feature type="signal peptide" evidence="8">
    <location>
        <begin position="1"/>
        <end position="25"/>
    </location>
</feature>
<feature type="domain" description="FAD-binding PCMH-type" evidence="9">
    <location>
        <begin position="75"/>
        <end position="249"/>
    </location>
</feature>
<evidence type="ECO:0000313" key="11">
    <source>
        <dbReference type="Proteomes" id="UP001168098"/>
    </source>
</evidence>
<keyword evidence="11" id="KW-1185">Reference proteome</keyword>
<evidence type="ECO:0000256" key="7">
    <source>
        <dbReference type="ARBA" id="ARBA00023180"/>
    </source>
</evidence>
<comment type="cofactor">
    <cofactor evidence="1">
        <name>FAD</name>
        <dbReference type="ChEBI" id="CHEBI:57692"/>
    </cofactor>
</comment>
<keyword evidence="6" id="KW-1015">Disulfide bond</keyword>
<evidence type="ECO:0000256" key="4">
    <source>
        <dbReference type="ARBA" id="ARBA00022729"/>
    </source>
</evidence>
<dbReference type="Pfam" id="PF01565">
    <property type="entry name" value="FAD_binding_4"/>
    <property type="match status" value="1"/>
</dbReference>
<dbReference type="PANTHER" id="PTHR32448">
    <property type="entry name" value="OS08G0158400 PROTEIN"/>
    <property type="match status" value="1"/>
</dbReference>
<dbReference type="InterPro" id="IPR036318">
    <property type="entry name" value="FAD-bd_PCMH-like_sf"/>
</dbReference>
<comment type="similarity">
    <text evidence="2">Belongs to the oxygen-dependent FAD-linked oxidoreductase family.</text>
</comment>
<keyword evidence="4 8" id="KW-0732">Signal</keyword>
<dbReference type="InterPro" id="IPR016169">
    <property type="entry name" value="FAD-bd_PCMH_sub2"/>
</dbReference>
<dbReference type="AlphaFoldDB" id="A0AA39DPP2"/>
<evidence type="ECO:0000256" key="8">
    <source>
        <dbReference type="SAM" id="SignalP"/>
    </source>
</evidence>
<dbReference type="Gene3D" id="3.30.465.10">
    <property type="match status" value="1"/>
</dbReference>
<dbReference type="EMBL" id="JARBHA010000010">
    <property type="protein sequence ID" value="KAJ9691165.1"/>
    <property type="molecule type" value="Genomic_DNA"/>
</dbReference>
<dbReference type="PROSITE" id="PS51387">
    <property type="entry name" value="FAD_PCMH"/>
    <property type="match status" value="1"/>
</dbReference>
<feature type="chain" id="PRO_5041402080" description="FAD-binding PCMH-type domain-containing protein" evidence="8">
    <location>
        <begin position="26"/>
        <end position="544"/>
    </location>
</feature>
<dbReference type="GO" id="GO:0071949">
    <property type="term" value="F:FAD binding"/>
    <property type="evidence" value="ECO:0007669"/>
    <property type="project" value="InterPro"/>
</dbReference>
<dbReference type="Pfam" id="PF08031">
    <property type="entry name" value="BBE"/>
    <property type="match status" value="1"/>
</dbReference>
<accession>A0AA39DPP2</accession>
<reference evidence="10 11" key="1">
    <citation type="journal article" date="2023" name="BMC Biotechnol.">
        <title>Vitis rotundifolia cv Carlos genome sequencing.</title>
        <authorList>
            <person name="Huff M."/>
            <person name="Hulse-Kemp A."/>
            <person name="Scheffler B."/>
            <person name="Youngblood R."/>
            <person name="Simpson S."/>
            <person name="Babiker E."/>
            <person name="Staton M."/>
        </authorList>
    </citation>
    <scope>NUCLEOTIDE SEQUENCE [LARGE SCALE GENOMIC DNA]</scope>
    <source>
        <tissue evidence="10">Leaf</tissue>
    </source>
</reference>
<dbReference type="SUPFAM" id="SSF56176">
    <property type="entry name" value="FAD-binding/transporter-associated domain-like"/>
    <property type="match status" value="1"/>
</dbReference>
<dbReference type="Proteomes" id="UP001168098">
    <property type="component" value="Unassembled WGS sequence"/>
</dbReference>
<keyword evidence="5" id="KW-0274">FAD</keyword>
<organism evidence="10 11">
    <name type="scientific">Vitis rotundifolia</name>
    <name type="common">Muscadine grape</name>
    <dbReference type="NCBI Taxonomy" id="103349"/>
    <lineage>
        <taxon>Eukaryota</taxon>
        <taxon>Viridiplantae</taxon>
        <taxon>Streptophyta</taxon>
        <taxon>Embryophyta</taxon>
        <taxon>Tracheophyta</taxon>
        <taxon>Spermatophyta</taxon>
        <taxon>Magnoliopsida</taxon>
        <taxon>eudicotyledons</taxon>
        <taxon>Gunneridae</taxon>
        <taxon>Pentapetalae</taxon>
        <taxon>rosids</taxon>
        <taxon>Vitales</taxon>
        <taxon>Vitaceae</taxon>
        <taxon>Viteae</taxon>
        <taxon>Vitis</taxon>
    </lineage>
</organism>
<sequence>MGASCLHILSVFSMFFVFSVPWAAADLRVDTFLQCLSYHQHPSYPFSGAIYTPDNSSFSDVLYSYIRNRRFMTSTTPKPLVIVTALHESHVQATVVCAKFHFLELKTRSGGHDYEGQSYVSNNPFVILDLFNLRSITFDDATETAWVQAGATLGELYHAIAEKSKTLAFPAGVCLTLGTGGHFSGGGYGNLMRKYGLSVDNIVDAHLVDVGGRILDRNSMGEDLFWAIRGGGGASFGVILQWKIKLVPIPEVVTYFKLGRALEEGATDVVHRWIQVADNLPEELFIRAEPQVVQVGDQKTVNVSFIALFLGSAQELKPLIERDFPELGLKPEDLKEMSWIETTLLFAGFPSGTPTTVLLNRTRTPIYFKFKSDYVRKTITKEDLTLIWKKMIELEKVFVQWSPYGKRMSRIPESATPFPHRFGVKFKIQYLVIWFEDGEEASNHYEGLVRSLYDFMTPYVTKSPRESFLNYRDLDIGNTTRCMTYSPTTWCRPYSQARVYGRKYFKDNFRRLVRVKTIVDPGNFFRNQQSIPSIIWYPDEKVKE</sequence>
<evidence type="ECO:0000256" key="3">
    <source>
        <dbReference type="ARBA" id="ARBA00022630"/>
    </source>
</evidence>
<dbReference type="Gene3D" id="3.30.43.10">
    <property type="entry name" value="Uridine Diphospho-n-acetylenolpyruvylglucosamine Reductase, domain 2"/>
    <property type="match status" value="1"/>
</dbReference>
<evidence type="ECO:0000256" key="1">
    <source>
        <dbReference type="ARBA" id="ARBA00001974"/>
    </source>
</evidence>
<dbReference type="Gene3D" id="3.40.462.20">
    <property type="match status" value="1"/>
</dbReference>
<keyword evidence="7" id="KW-0325">Glycoprotein</keyword>
<dbReference type="InterPro" id="IPR016167">
    <property type="entry name" value="FAD-bd_PCMH_sub1"/>
</dbReference>
<evidence type="ECO:0000256" key="5">
    <source>
        <dbReference type="ARBA" id="ARBA00022827"/>
    </source>
</evidence>
<gene>
    <name evidence="10" type="ORF">PVL29_013368</name>
</gene>
<keyword evidence="3" id="KW-0285">Flavoprotein</keyword>
<dbReference type="FunFam" id="3.30.43.10:FF:000004">
    <property type="entry name" value="Berberine bridge enzyme-like 15"/>
    <property type="match status" value="1"/>
</dbReference>
<dbReference type="InterPro" id="IPR016166">
    <property type="entry name" value="FAD-bd_PCMH"/>
</dbReference>
<dbReference type="InterPro" id="IPR006094">
    <property type="entry name" value="Oxid_FAD_bind_N"/>
</dbReference>
<proteinExistence type="inferred from homology"/>
<dbReference type="InterPro" id="IPR012951">
    <property type="entry name" value="BBE"/>
</dbReference>
<comment type="caution">
    <text evidence="10">The sequence shown here is derived from an EMBL/GenBank/DDBJ whole genome shotgun (WGS) entry which is preliminary data.</text>
</comment>
<evidence type="ECO:0000259" key="9">
    <source>
        <dbReference type="PROSITE" id="PS51387"/>
    </source>
</evidence>
<dbReference type="GO" id="GO:0016491">
    <property type="term" value="F:oxidoreductase activity"/>
    <property type="evidence" value="ECO:0007669"/>
    <property type="project" value="InterPro"/>
</dbReference>
<evidence type="ECO:0000256" key="2">
    <source>
        <dbReference type="ARBA" id="ARBA00005466"/>
    </source>
</evidence>
<evidence type="ECO:0000313" key="10">
    <source>
        <dbReference type="EMBL" id="KAJ9691165.1"/>
    </source>
</evidence>
<protein>
    <recommendedName>
        <fullName evidence="9">FAD-binding PCMH-type domain-containing protein</fullName>
    </recommendedName>
</protein>
<evidence type="ECO:0000256" key="6">
    <source>
        <dbReference type="ARBA" id="ARBA00023157"/>
    </source>
</evidence>
<name>A0AA39DPP2_VITRO</name>